<evidence type="ECO:0000256" key="1">
    <source>
        <dbReference type="SAM" id="SignalP"/>
    </source>
</evidence>
<gene>
    <name evidence="2" type="ORF">TW77_02475</name>
</gene>
<dbReference type="AlphaFoldDB" id="A0A0F4QZH0"/>
<name>A0A0F4QZH0_9GAMM</name>
<organism evidence="2 3">
    <name type="scientific">Pseudoalteromonas rubra</name>
    <dbReference type="NCBI Taxonomy" id="43658"/>
    <lineage>
        <taxon>Bacteria</taxon>
        <taxon>Pseudomonadati</taxon>
        <taxon>Pseudomonadota</taxon>
        <taxon>Gammaproteobacteria</taxon>
        <taxon>Alteromonadales</taxon>
        <taxon>Pseudoalteromonadaceae</taxon>
        <taxon>Pseudoalteromonas</taxon>
    </lineage>
</organism>
<evidence type="ECO:0000313" key="3">
    <source>
        <dbReference type="Proteomes" id="UP000033452"/>
    </source>
</evidence>
<feature type="chain" id="PRO_5002476002" evidence="1">
    <location>
        <begin position="21"/>
        <end position="563"/>
    </location>
</feature>
<proteinExistence type="predicted"/>
<dbReference type="RefSeq" id="WP_046003396.1">
    <property type="nucleotide sequence ID" value="NZ_JXYA01000004.1"/>
</dbReference>
<comment type="caution">
    <text evidence="2">The sequence shown here is derived from an EMBL/GenBank/DDBJ whole genome shotgun (WGS) entry which is preliminary data.</text>
</comment>
<keyword evidence="3" id="KW-1185">Reference proteome</keyword>
<evidence type="ECO:0000313" key="2">
    <source>
        <dbReference type="EMBL" id="KJZ12665.1"/>
    </source>
</evidence>
<dbReference type="EMBL" id="JXYA01000004">
    <property type="protein sequence ID" value="KJZ12665.1"/>
    <property type="molecule type" value="Genomic_DNA"/>
</dbReference>
<reference evidence="2 3" key="1">
    <citation type="journal article" date="2015" name="BMC Genomics">
        <title>Genome mining reveals unlocked bioactive potential of marine Gram-negative bacteria.</title>
        <authorList>
            <person name="Machado H."/>
            <person name="Sonnenschein E.C."/>
            <person name="Melchiorsen J."/>
            <person name="Gram L."/>
        </authorList>
    </citation>
    <scope>NUCLEOTIDE SEQUENCE [LARGE SCALE GENOMIC DNA]</scope>
    <source>
        <strain evidence="2 3">S2471</strain>
    </source>
</reference>
<dbReference type="OrthoDB" id="7177288at2"/>
<accession>A0A0F4QZH0</accession>
<sequence>MKLKHLACIVAVAASAQVGAFTQLGGGGVMPIGHEWLTRTSALELLAQDTKVEDANDPRLSWEQGLAKSTELNIAQTEVVKILANRRNDNTYYSEYDAIFAAIVGERWVDIAGFNVTNASIDPTGPNCFNAVAQEPADLQQDHFMRRYDDVGGAGGVDAAKRGQARFIDHFVNAAMAQSKQIKVWDGGGYASAVEVDHNYFLFGRAVHLFQDSFSPEHTVRLPEDNYEKVWQVKAYLCSEGAEQHTHATGDAINYESGDVIWHPGTRTDGSWDGYRPSNMKPVALVALEASKDLWAAFIRTMAMPVEQRESYARTQAQMLVDAWLSFDETAMRQWYDDESRRDHTYVLAPGESGKGKSLEQCMAELNVGTVSQLERVAQLDEERRQCLYNVEAVEGYEDVNDPLMDMPYNWKWKSPFWKTAPDGWTAPELPADASQAMILKSAETGLTVSSESGLENNARLKASGGQPVEFLEVTGKDQQVYFRSRYNAELFLSYSASSSGYVKLWDSAKESGFDLIDQGGVWNLKNTHWDQYVWLDTSTQQLHLNRHGEASNDNAKWMIEYR</sequence>
<protein>
    <submittedName>
        <fullName evidence="2">Hemolysin D</fullName>
    </submittedName>
</protein>
<dbReference type="PATRIC" id="fig|43658.5.peg.521"/>
<feature type="signal peptide" evidence="1">
    <location>
        <begin position="1"/>
        <end position="20"/>
    </location>
</feature>
<dbReference type="Proteomes" id="UP000033452">
    <property type="component" value="Unassembled WGS sequence"/>
</dbReference>
<keyword evidence="1" id="KW-0732">Signal</keyword>